<evidence type="ECO:0000256" key="7">
    <source>
        <dbReference type="ARBA" id="ARBA00023004"/>
    </source>
</evidence>
<name>A0ABP0X2E8_9BRYO</name>
<evidence type="ECO:0000256" key="4">
    <source>
        <dbReference type="ARBA" id="ARBA00022723"/>
    </source>
</evidence>
<dbReference type="PANTHER" id="PTHR24286:SF194">
    <property type="entry name" value="STEROID (22S)-HYDROXYLASE"/>
    <property type="match status" value="1"/>
</dbReference>
<evidence type="ECO:0000256" key="5">
    <source>
        <dbReference type="ARBA" id="ARBA00022989"/>
    </source>
</evidence>
<evidence type="ECO:0008006" key="11">
    <source>
        <dbReference type="Google" id="ProtNLM"/>
    </source>
</evidence>
<comment type="similarity">
    <text evidence="2">Belongs to the cytochrome P450 family.</text>
</comment>
<protein>
    <recommendedName>
        <fullName evidence="11">LAGLIDADG homing endonuclease</fullName>
    </recommendedName>
</protein>
<organism evidence="9 10">
    <name type="scientific">Sphagnum jensenii</name>
    <dbReference type="NCBI Taxonomy" id="128206"/>
    <lineage>
        <taxon>Eukaryota</taxon>
        <taxon>Viridiplantae</taxon>
        <taxon>Streptophyta</taxon>
        <taxon>Embryophyta</taxon>
        <taxon>Bryophyta</taxon>
        <taxon>Sphagnophytina</taxon>
        <taxon>Sphagnopsida</taxon>
        <taxon>Sphagnales</taxon>
        <taxon>Sphagnaceae</taxon>
        <taxon>Sphagnum</taxon>
    </lineage>
</organism>
<evidence type="ECO:0000313" key="9">
    <source>
        <dbReference type="EMBL" id="CAK9272611.1"/>
    </source>
</evidence>
<gene>
    <name evidence="9" type="ORF">CSSPJE1EN1_LOCUS18089</name>
</gene>
<evidence type="ECO:0000256" key="2">
    <source>
        <dbReference type="ARBA" id="ARBA00010617"/>
    </source>
</evidence>
<proteinExistence type="inferred from homology"/>
<evidence type="ECO:0000256" key="3">
    <source>
        <dbReference type="ARBA" id="ARBA00022692"/>
    </source>
</evidence>
<keyword evidence="10" id="KW-1185">Reference proteome</keyword>
<dbReference type="InterPro" id="IPR001128">
    <property type="entry name" value="Cyt_P450"/>
</dbReference>
<keyword evidence="5" id="KW-1133">Transmembrane helix</keyword>
<keyword evidence="3" id="KW-0812">Transmembrane</keyword>
<evidence type="ECO:0000313" key="10">
    <source>
        <dbReference type="Proteomes" id="UP001497444"/>
    </source>
</evidence>
<evidence type="ECO:0000256" key="1">
    <source>
        <dbReference type="ARBA" id="ARBA00004167"/>
    </source>
</evidence>
<keyword evidence="6" id="KW-0560">Oxidoreductase</keyword>
<dbReference type="EMBL" id="OZ020099">
    <property type="protein sequence ID" value="CAK9272611.1"/>
    <property type="molecule type" value="Genomic_DNA"/>
</dbReference>
<keyword evidence="8" id="KW-0472">Membrane</keyword>
<dbReference type="Proteomes" id="UP001497444">
    <property type="component" value="Chromosome 4"/>
</dbReference>
<dbReference type="PANTHER" id="PTHR24286">
    <property type="entry name" value="CYTOCHROME P450 26"/>
    <property type="match status" value="1"/>
</dbReference>
<evidence type="ECO:0000256" key="8">
    <source>
        <dbReference type="ARBA" id="ARBA00023136"/>
    </source>
</evidence>
<keyword evidence="7" id="KW-0408">Iron</keyword>
<comment type="subcellular location">
    <subcellularLocation>
        <location evidence="1">Membrane</location>
        <topology evidence="1">Single-pass membrane protein</topology>
    </subcellularLocation>
</comment>
<dbReference type="SUPFAM" id="SSF48264">
    <property type="entry name" value="Cytochrome P450"/>
    <property type="match status" value="1"/>
</dbReference>
<dbReference type="Gene3D" id="1.10.630.10">
    <property type="entry name" value="Cytochrome P450"/>
    <property type="match status" value="1"/>
</dbReference>
<evidence type="ECO:0000256" key="6">
    <source>
        <dbReference type="ARBA" id="ARBA00023002"/>
    </source>
</evidence>
<keyword evidence="4" id="KW-0479">Metal-binding</keyword>
<dbReference type="Pfam" id="PF00067">
    <property type="entry name" value="p450"/>
    <property type="match status" value="1"/>
</dbReference>
<dbReference type="InterPro" id="IPR036396">
    <property type="entry name" value="Cyt_P450_sf"/>
</dbReference>
<accession>A0ABP0X2E8</accession>
<reference evidence="9" key="1">
    <citation type="submission" date="2024-02" db="EMBL/GenBank/DDBJ databases">
        <authorList>
            <consortium name="ELIXIR-Norway"/>
            <consortium name="Elixir Norway"/>
        </authorList>
    </citation>
    <scope>NUCLEOTIDE SEQUENCE</scope>
</reference>
<sequence length="316" mass="36441">MHEVFRVARLCYGRGKGMGSRATEKMRSEMMQAREKGLTLVKVWEWKKGSSKDLWVGKLPQGGNCRGSRYFGPETTEALQQFQTVAFHMTALIMLNIHSGELNDKIKDMYILIKGMFFLTIDLPWTAYGKGMRLILHGIVCCMHAGMRKSSEDADRLLRIKASQDDIYNKFIQTIREDSPEDMEEMLHGQGRDLLTGLLFSGHNTADTTVFTVKYVGENSHVLTVIRKEHENVIKLKQPGERLTWEECKAMSFTQDVGDHRDLVAVQCFHYNIQKSLEDVHVRGKLVIPKGWMVLPYFQSVHYDHTFYPKPYKFNP</sequence>